<protein>
    <recommendedName>
        <fullName evidence="3">Right handed beta helix domain-containing protein</fullName>
    </recommendedName>
</protein>
<dbReference type="InterPro" id="IPR011050">
    <property type="entry name" value="Pectin_lyase_fold/virulence"/>
</dbReference>
<comment type="caution">
    <text evidence="1">The sequence shown here is derived from an EMBL/GenBank/DDBJ whole genome shotgun (WGS) entry which is preliminary data.</text>
</comment>
<reference evidence="1 2" key="1">
    <citation type="submission" date="2023-11" db="EMBL/GenBank/DDBJ databases">
        <title>Paucibacter sp. nov., isolated from fresh soil in Korea.</title>
        <authorList>
            <person name="Le N.T.T."/>
        </authorList>
    </citation>
    <scope>NUCLEOTIDE SEQUENCE [LARGE SCALE GENOMIC DNA]</scope>
    <source>
        <strain evidence="1 2">R3-3</strain>
    </source>
</reference>
<dbReference type="RefSeq" id="WP_320422636.1">
    <property type="nucleotide sequence ID" value="NZ_JAXCLA010000003.1"/>
</dbReference>
<dbReference type="InterPro" id="IPR012334">
    <property type="entry name" value="Pectin_lyas_fold"/>
</dbReference>
<dbReference type="Gene3D" id="2.160.20.10">
    <property type="entry name" value="Single-stranded right-handed beta-helix, Pectin lyase-like"/>
    <property type="match status" value="1"/>
</dbReference>
<sequence length="393" mass="42506">MPAEMNDFSYRVRRRTLLSMAGLGLGLDSVAAETRTLRVGPAQAVKTLAEAARVARDGTRIEVDAGDYIADVATWRQNDLSLRAVGGRVRLIAGGTSSQGKGIFVTAGERMRIEGFDFFGCRVPDGNGAGIRLEQGSLSLYDCAFKDNENGLLSGNDGKARLEIENCDFGTIVRQQGQTHNLYVGRIAYLKVTGSYFHDGRMGHLLKSRAAVNHIFYNRLTDEIGGESSYELEFPNGGQCLVVGNLIQQSSTTQNPCIVSFGAEGYAAGSPQELHMVNNTIVDLLPRGGTYLRVAPMPGGRVHLVNNLLAGNPYFAASSEWEQQGNHVVDWDAFVLAVRGDYRLRPNSPLRGKAVDPGEADGLSLRQVRQYRHPHTTVALAGPATDPGAIQQA</sequence>
<evidence type="ECO:0000313" key="1">
    <source>
        <dbReference type="EMBL" id="MDY0744724.1"/>
    </source>
</evidence>
<dbReference type="EMBL" id="JAXCLA010000003">
    <property type="protein sequence ID" value="MDY0744724.1"/>
    <property type="molecule type" value="Genomic_DNA"/>
</dbReference>
<dbReference type="Proteomes" id="UP001285263">
    <property type="component" value="Unassembled WGS sequence"/>
</dbReference>
<evidence type="ECO:0008006" key="3">
    <source>
        <dbReference type="Google" id="ProtNLM"/>
    </source>
</evidence>
<proteinExistence type="predicted"/>
<gene>
    <name evidence="1" type="ORF">SNE35_09405</name>
</gene>
<organism evidence="1 2">
    <name type="scientific">Roseateles agri</name>
    <dbReference type="NCBI Taxonomy" id="3098619"/>
    <lineage>
        <taxon>Bacteria</taxon>
        <taxon>Pseudomonadati</taxon>
        <taxon>Pseudomonadota</taxon>
        <taxon>Betaproteobacteria</taxon>
        <taxon>Burkholderiales</taxon>
        <taxon>Sphaerotilaceae</taxon>
        <taxon>Roseateles</taxon>
    </lineage>
</organism>
<name>A0ABU5DEK9_9BURK</name>
<dbReference type="SUPFAM" id="SSF51126">
    <property type="entry name" value="Pectin lyase-like"/>
    <property type="match status" value="1"/>
</dbReference>
<accession>A0ABU5DEK9</accession>
<keyword evidence="2" id="KW-1185">Reference proteome</keyword>
<evidence type="ECO:0000313" key="2">
    <source>
        <dbReference type="Proteomes" id="UP001285263"/>
    </source>
</evidence>